<evidence type="ECO:0008006" key="3">
    <source>
        <dbReference type="Google" id="ProtNLM"/>
    </source>
</evidence>
<name>A0ABU7IA10_9SPHI</name>
<reference evidence="1 2" key="1">
    <citation type="submission" date="2024-01" db="EMBL/GenBank/DDBJ databases">
        <title>Pedobacter sp. nov., isolated from fresh soil.</title>
        <authorList>
            <person name="Le N.T.T."/>
        </authorList>
    </citation>
    <scope>NUCLEOTIDE SEQUENCE [LARGE SCALE GENOMIC DNA]</scope>
    <source>
        <strain evidence="1 2">KR3-3</strain>
    </source>
</reference>
<dbReference type="RefSeq" id="WP_330108620.1">
    <property type="nucleotide sequence ID" value="NZ_JAZDQT010000002.1"/>
</dbReference>
<accession>A0ABU7IA10</accession>
<keyword evidence="2" id="KW-1185">Reference proteome</keyword>
<evidence type="ECO:0000313" key="1">
    <source>
        <dbReference type="EMBL" id="MEE1946317.1"/>
    </source>
</evidence>
<organism evidence="1 2">
    <name type="scientific">Pedobacter albus</name>
    <dbReference type="NCBI Taxonomy" id="3113905"/>
    <lineage>
        <taxon>Bacteria</taxon>
        <taxon>Pseudomonadati</taxon>
        <taxon>Bacteroidota</taxon>
        <taxon>Sphingobacteriia</taxon>
        <taxon>Sphingobacteriales</taxon>
        <taxon>Sphingobacteriaceae</taxon>
        <taxon>Pedobacter</taxon>
    </lineage>
</organism>
<evidence type="ECO:0000313" key="2">
    <source>
        <dbReference type="Proteomes" id="UP001336835"/>
    </source>
</evidence>
<protein>
    <recommendedName>
        <fullName evidence="3">Lipoprotein</fullName>
    </recommendedName>
</protein>
<sequence length="378" mass="43312">MKTISRLRYFLYFSILIVASCTTGKRALQKGNYDASVSKAVDRLKSSPKNAEAMKVLPEAYGFALNDHLRKIDEAKLSSDVLRWESVLYHYQALNQLADEINGCPACLTLVPNPQKFISEAADSRSRAAEARYVLGQKQLNEGNRASAKNAYFNFEKAQQFDPGIKDIKAKMDEAYWAAVVKVVVQPVVVNSTYYKLSSQYFQQQVDDFMANYQRNRFVIFYSEQQASNQRIVPDQVLSLNFDDFVVGQTYVKERVEKLKKDSVVISRGRTNDPVYGTVKATLSIFEKKITSSGLLALTITDWQTRKVLRQQRLAGTYVWQDSWASYKGDERALTKQQLAMTNRKEMLPPPPANLFIEFTKPIYSQLVDEINYFYNKY</sequence>
<comment type="caution">
    <text evidence="1">The sequence shown here is derived from an EMBL/GenBank/DDBJ whole genome shotgun (WGS) entry which is preliminary data.</text>
</comment>
<proteinExistence type="predicted"/>
<dbReference type="EMBL" id="JAZDQT010000002">
    <property type="protein sequence ID" value="MEE1946317.1"/>
    <property type="molecule type" value="Genomic_DNA"/>
</dbReference>
<gene>
    <name evidence="1" type="ORF">VRU48_14425</name>
</gene>
<dbReference type="PROSITE" id="PS51257">
    <property type="entry name" value="PROKAR_LIPOPROTEIN"/>
    <property type="match status" value="1"/>
</dbReference>
<dbReference type="Proteomes" id="UP001336835">
    <property type="component" value="Unassembled WGS sequence"/>
</dbReference>